<feature type="domain" description="YdbS-like PH" evidence="3">
    <location>
        <begin position="159"/>
        <end position="232"/>
    </location>
</feature>
<dbReference type="PANTHER" id="PTHR37938">
    <property type="entry name" value="BLL0215 PROTEIN"/>
    <property type="match status" value="1"/>
</dbReference>
<keyword evidence="5" id="KW-1185">Reference proteome</keyword>
<evidence type="ECO:0000256" key="2">
    <source>
        <dbReference type="SAM" id="Phobius"/>
    </source>
</evidence>
<evidence type="ECO:0000259" key="3">
    <source>
        <dbReference type="Pfam" id="PF03703"/>
    </source>
</evidence>
<reference evidence="4 5" key="1">
    <citation type="submission" date="2016-10" db="EMBL/GenBank/DDBJ databases">
        <authorList>
            <person name="de Groot N.N."/>
        </authorList>
    </citation>
    <scope>NUCLEOTIDE SEQUENCE [LARGE SCALE GENOMIC DNA]</scope>
    <source>
        <strain evidence="4 5">CGMCC 4.3491</strain>
    </source>
</reference>
<dbReference type="InterPro" id="IPR005182">
    <property type="entry name" value="YdbS-like_PH"/>
</dbReference>
<keyword evidence="2" id="KW-0472">Membrane</keyword>
<proteinExistence type="predicted"/>
<feature type="compositionally biased region" description="Basic and acidic residues" evidence="1">
    <location>
        <begin position="1"/>
        <end position="10"/>
    </location>
</feature>
<protein>
    <submittedName>
        <fullName evidence="4">Membrane protein YdbS, contains bPH2 (Pleckstrin homology) domain</fullName>
    </submittedName>
</protein>
<feature type="region of interest" description="Disordered" evidence="1">
    <location>
        <begin position="1"/>
        <end position="69"/>
    </location>
</feature>
<dbReference type="STRING" id="381665.SAMN05216554_3659"/>
<feature type="transmembrane region" description="Helical" evidence="2">
    <location>
        <begin position="110"/>
        <end position="128"/>
    </location>
</feature>
<dbReference type="OrthoDB" id="4990503at2"/>
<feature type="compositionally biased region" description="Low complexity" evidence="1">
    <location>
        <begin position="16"/>
        <end position="38"/>
    </location>
</feature>
<dbReference type="Proteomes" id="UP000198891">
    <property type="component" value="Unassembled WGS sequence"/>
</dbReference>
<evidence type="ECO:0000313" key="5">
    <source>
        <dbReference type="Proteomes" id="UP000198891"/>
    </source>
</evidence>
<organism evidence="4 5">
    <name type="scientific">Herbiconiux ginsengi</name>
    <dbReference type="NCBI Taxonomy" id="381665"/>
    <lineage>
        <taxon>Bacteria</taxon>
        <taxon>Bacillati</taxon>
        <taxon>Actinomycetota</taxon>
        <taxon>Actinomycetes</taxon>
        <taxon>Micrococcales</taxon>
        <taxon>Microbacteriaceae</taxon>
        <taxon>Herbiconiux</taxon>
    </lineage>
</organism>
<name>A0A1H3SSN5_9MICO</name>
<dbReference type="EMBL" id="FNPZ01000004">
    <property type="protein sequence ID" value="SDZ40982.1"/>
    <property type="molecule type" value="Genomic_DNA"/>
</dbReference>
<sequence>MGRMARRTDETDSFTSVVRGPSPVSAPGSAPGASQPPRAGRRGAKPGQGDGTYPPGAGSSRSDPSATERFGWGAANAGLDAAGYTTSVEPLRPTAPETILLRTRPHARRLTIPVLVLFATVTAFGYFGGRFAEEWQNWGALGLASALVFFVTLLPFLAWLGHRYTVTSRRIIARRGILVRQRQDVYLARVTDVRLRRTPLQAAFASGDVRVIAGPDLTLVLHDVPSARLVADLLGDLTEHPTPASHLP</sequence>
<gene>
    <name evidence="4" type="ORF">SAMN05216554_3659</name>
</gene>
<feature type="transmembrane region" description="Helical" evidence="2">
    <location>
        <begin position="140"/>
        <end position="160"/>
    </location>
</feature>
<dbReference type="PANTHER" id="PTHR37938:SF1">
    <property type="entry name" value="BLL0215 PROTEIN"/>
    <property type="match status" value="1"/>
</dbReference>
<accession>A0A1H3SSN5</accession>
<evidence type="ECO:0000313" key="4">
    <source>
        <dbReference type="EMBL" id="SDZ40982.1"/>
    </source>
</evidence>
<dbReference type="Pfam" id="PF03703">
    <property type="entry name" value="bPH_2"/>
    <property type="match status" value="1"/>
</dbReference>
<keyword evidence="2" id="KW-0812">Transmembrane</keyword>
<keyword evidence="2" id="KW-1133">Transmembrane helix</keyword>
<dbReference type="AlphaFoldDB" id="A0A1H3SSN5"/>
<evidence type="ECO:0000256" key="1">
    <source>
        <dbReference type="SAM" id="MobiDB-lite"/>
    </source>
</evidence>